<evidence type="ECO:0000313" key="2">
    <source>
        <dbReference type="WBParaSite" id="nRc.2.0.1.t35032-RA"/>
    </source>
</evidence>
<protein>
    <submittedName>
        <fullName evidence="2">Transmembrane protein</fullName>
    </submittedName>
</protein>
<accession>A0A915K8H5</accession>
<keyword evidence="1" id="KW-1185">Reference proteome</keyword>
<sequence length="120" mass="13527">MLEFSSASHLSQLSSDETNVQHRRILPFLQRQTFKMSAVLILLLICILTMTGDLKKAAAPVDSIMMDWMVDDVKTNTTIIHQGGQAQIIFKCSKQIKSCTRPPNQTKVRISQDHAVNDRT</sequence>
<dbReference type="AlphaFoldDB" id="A0A915K8H5"/>
<proteinExistence type="predicted"/>
<organism evidence="1 2">
    <name type="scientific">Romanomermis culicivorax</name>
    <name type="common">Nematode worm</name>
    <dbReference type="NCBI Taxonomy" id="13658"/>
    <lineage>
        <taxon>Eukaryota</taxon>
        <taxon>Metazoa</taxon>
        <taxon>Ecdysozoa</taxon>
        <taxon>Nematoda</taxon>
        <taxon>Enoplea</taxon>
        <taxon>Dorylaimia</taxon>
        <taxon>Mermithida</taxon>
        <taxon>Mermithoidea</taxon>
        <taxon>Mermithidae</taxon>
        <taxon>Romanomermis</taxon>
    </lineage>
</organism>
<dbReference type="WBParaSite" id="nRc.2.0.1.t35032-RA">
    <property type="protein sequence ID" value="nRc.2.0.1.t35032-RA"/>
    <property type="gene ID" value="nRc.2.0.1.g35032"/>
</dbReference>
<dbReference type="Proteomes" id="UP000887565">
    <property type="component" value="Unplaced"/>
</dbReference>
<name>A0A915K8H5_ROMCU</name>
<reference evidence="2" key="1">
    <citation type="submission" date="2022-11" db="UniProtKB">
        <authorList>
            <consortium name="WormBaseParasite"/>
        </authorList>
    </citation>
    <scope>IDENTIFICATION</scope>
</reference>
<evidence type="ECO:0000313" key="1">
    <source>
        <dbReference type="Proteomes" id="UP000887565"/>
    </source>
</evidence>